<feature type="region of interest" description="Disordered" evidence="1">
    <location>
        <begin position="1"/>
        <end position="99"/>
    </location>
</feature>
<evidence type="ECO:0000313" key="3">
    <source>
        <dbReference type="Proteomes" id="UP000521943"/>
    </source>
</evidence>
<name>A0A8H6I8A2_9AGAR</name>
<reference evidence="2 3" key="1">
    <citation type="submission" date="2020-07" db="EMBL/GenBank/DDBJ databases">
        <title>Comparative genomics of pyrophilous fungi reveals a link between fire events and developmental genes.</title>
        <authorList>
            <consortium name="DOE Joint Genome Institute"/>
            <person name="Steindorff A.S."/>
            <person name="Carver A."/>
            <person name="Calhoun S."/>
            <person name="Stillman K."/>
            <person name="Liu H."/>
            <person name="Lipzen A."/>
            <person name="Pangilinan J."/>
            <person name="Labutti K."/>
            <person name="Bruns T.D."/>
            <person name="Grigoriev I.V."/>
        </authorList>
    </citation>
    <scope>NUCLEOTIDE SEQUENCE [LARGE SCALE GENOMIC DNA]</scope>
    <source>
        <strain evidence="2 3">CBS 144469</strain>
    </source>
</reference>
<accession>A0A8H6I8A2</accession>
<proteinExistence type="predicted"/>
<gene>
    <name evidence="2" type="ORF">DFP72DRAFT_843069</name>
</gene>
<organism evidence="2 3">
    <name type="scientific">Ephemerocybe angulata</name>
    <dbReference type="NCBI Taxonomy" id="980116"/>
    <lineage>
        <taxon>Eukaryota</taxon>
        <taxon>Fungi</taxon>
        <taxon>Dikarya</taxon>
        <taxon>Basidiomycota</taxon>
        <taxon>Agaricomycotina</taxon>
        <taxon>Agaricomycetes</taxon>
        <taxon>Agaricomycetidae</taxon>
        <taxon>Agaricales</taxon>
        <taxon>Agaricineae</taxon>
        <taxon>Psathyrellaceae</taxon>
        <taxon>Ephemerocybe</taxon>
    </lineage>
</organism>
<dbReference type="Proteomes" id="UP000521943">
    <property type="component" value="Unassembled WGS sequence"/>
</dbReference>
<dbReference type="AlphaFoldDB" id="A0A8H6I8A2"/>
<protein>
    <submittedName>
        <fullName evidence="2">Uncharacterized protein</fullName>
    </submittedName>
</protein>
<comment type="caution">
    <text evidence="2">The sequence shown here is derived from an EMBL/GenBank/DDBJ whole genome shotgun (WGS) entry which is preliminary data.</text>
</comment>
<dbReference type="EMBL" id="JACGCI010000011">
    <property type="protein sequence ID" value="KAF6760785.1"/>
    <property type="molecule type" value="Genomic_DNA"/>
</dbReference>
<keyword evidence="3" id="KW-1185">Reference proteome</keyword>
<evidence type="ECO:0000313" key="2">
    <source>
        <dbReference type="EMBL" id="KAF6760785.1"/>
    </source>
</evidence>
<evidence type="ECO:0000256" key="1">
    <source>
        <dbReference type="SAM" id="MobiDB-lite"/>
    </source>
</evidence>
<feature type="compositionally biased region" description="Basic and acidic residues" evidence="1">
    <location>
        <begin position="33"/>
        <end position="45"/>
    </location>
</feature>
<sequence>MSEPPQRRYQTRSRTRAQTKVLFPPEQPRTAKAPRERSPTDDRTPEGVPAAANKDAGTKSAAALVPPPAQPTSAQRRVEPSSEPDSDQGSESMATEFGVEDIHITDEHWASSLYTTLAEPHAISKFLRKRTSGYRKPRGKGQWTQIPQSPADRIELIHPIMTSAKTPLHGLAHP</sequence>